<comment type="similarity">
    <text evidence="1">Belongs to the peptidase M13 family.</text>
</comment>
<dbReference type="PROSITE" id="PS51885">
    <property type="entry name" value="NEPRILYSIN"/>
    <property type="match status" value="1"/>
</dbReference>
<dbReference type="Gene3D" id="3.40.390.10">
    <property type="entry name" value="Collagenase (Catalytic Domain)"/>
    <property type="match status" value="1"/>
</dbReference>
<dbReference type="GO" id="GO:0005886">
    <property type="term" value="C:plasma membrane"/>
    <property type="evidence" value="ECO:0007669"/>
    <property type="project" value="TreeGrafter"/>
</dbReference>
<protein>
    <recommendedName>
        <fullName evidence="3">Peptidase M13 N-terminal domain-containing protein</fullName>
    </recommendedName>
</protein>
<feature type="chain" id="PRO_5002166120" description="Peptidase M13 N-terminal domain-containing protein" evidence="2">
    <location>
        <begin position="20"/>
        <end position="99"/>
    </location>
</feature>
<evidence type="ECO:0000256" key="2">
    <source>
        <dbReference type="SAM" id="SignalP"/>
    </source>
</evidence>
<dbReference type="OrthoDB" id="6475849at2759"/>
<sequence>MWWPSLLVALCFCTIPITPKREDHLKTVGDTEGYNVASDLLTKAMNFTVDPCEDFFEFACGSWIATHPIPSYTLSYTQSTIVFDKVQKKMRGFGRPPRC</sequence>
<dbReference type="Pfam" id="PF05649">
    <property type="entry name" value="Peptidase_M13_N"/>
    <property type="match status" value="1"/>
</dbReference>
<evidence type="ECO:0000313" key="5">
    <source>
        <dbReference type="Proteomes" id="UP000054047"/>
    </source>
</evidence>
<accession>A0A0C2H1W1</accession>
<dbReference type="PANTHER" id="PTHR11733:SF237">
    <property type="entry name" value="NEPRILYSIN-LIKE 4"/>
    <property type="match status" value="1"/>
</dbReference>
<dbReference type="GO" id="GO:0004222">
    <property type="term" value="F:metalloendopeptidase activity"/>
    <property type="evidence" value="ECO:0007669"/>
    <property type="project" value="InterPro"/>
</dbReference>
<dbReference type="Proteomes" id="UP000054047">
    <property type="component" value="Unassembled WGS sequence"/>
</dbReference>
<dbReference type="AlphaFoldDB" id="A0A0C2H1W1"/>
<reference evidence="4 5" key="1">
    <citation type="submission" date="2013-12" db="EMBL/GenBank/DDBJ databases">
        <title>Draft genome of the parsitic nematode Ancylostoma duodenale.</title>
        <authorList>
            <person name="Mitreva M."/>
        </authorList>
    </citation>
    <scope>NUCLEOTIDE SEQUENCE [LARGE SCALE GENOMIC DNA]</scope>
    <source>
        <strain evidence="4 5">Zhejiang</strain>
    </source>
</reference>
<dbReference type="MEROPS" id="M13.013"/>
<evidence type="ECO:0000259" key="3">
    <source>
        <dbReference type="Pfam" id="PF05649"/>
    </source>
</evidence>
<dbReference type="InterPro" id="IPR042089">
    <property type="entry name" value="Peptidase_M13_dom_2"/>
</dbReference>
<dbReference type="GO" id="GO:0016485">
    <property type="term" value="P:protein processing"/>
    <property type="evidence" value="ECO:0007669"/>
    <property type="project" value="TreeGrafter"/>
</dbReference>
<dbReference type="PANTHER" id="PTHR11733">
    <property type="entry name" value="ZINC METALLOPROTEASE FAMILY M13 NEPRILYSIN-RELATED"/>
    <property type="match status" value="1"/>
</dbReference>
<feature type="domain" description="Peptidase M13 N-terminal" evidence="3">
    <location>
        <begin position="51"/>
        <end position="92"/>
    </location>
</feature>
<gene>
    <name evidence="4" type="ORF">ANCDUO_01903</name>
</gene>
<proteinExistence type="inferred from homology"/>
<dbReference type="InterPro" id="IPR000718">
    <property type="entry name" value="Peptidase_M13"/>
</dbReference>
<evidence type="ECO:0000256" key="1">
    <source>
        <dbReference type="ARBA" id="ARBA00007357"/>
    </source>
</evidence>
<feature type="signal peptide" evidence="2">
    <location>
        <begin position="1"/>
        <end position="19"/>
    </location>
</feature>
<dbReference type="Gene3D" id="1.10.1380.10">
    <property type="entry name" value="Neutral endopeptidase , domain2"/>
    <property type="match status" value="1"/>
</dbReference>
<dbReference type="SUPFAM" id="SSF55486">
    <property type="entry name" value="Metalloproteases ('zincins'), catalytic domain"/>
    <property type="match status" value="1"/>
</dbReference>
<dbReference type="EMBL" id="KN726580">
    <property type="protein sequence ID" value="KIH67760.1"/>
    <property type="molecule type" value="Genomic_DNA"/>
</dbReference>
<dbReference type="InterPro" id="IPR024079">
    <property type="entry name" value="MetalloPept_cat_dom_sf"/>
</dbReference>
<evidence type="ECO:0000313" key="4">
    <source>
        <dbReference type="EMBL" id="KIH67760.1"/>
    </source>
</evidence>
<name>A0A0C2H1W1_9BILA</name>
<dbReference type="InterPro" id="IPR008753">
    <property type="entry name" value="Peptidase_M13_N"/>
</dbReference>
<keyword evidence="2" id="KW-0732">Signal</keyword>
<keyword evidence="5" id="KW-1185">Reference proteome</keyword>
<organism evidence="4 5">
    <name type="scientific">Ancylostoma duodenale</name>
    <dbReference type="NCBI Taxonomy" id="51022"/>
    <lineage>
        <taxon>Eukaryota</taxon>
        <taxon>Metazoa</taxon>
        <taxon>Ecdysozoa</taxon>
        <taxon>Nematoda</taxon>
        <taxon>Chromadorea</taxon>
        <taxon>Rhabditida</taxon>
        <taxon>Rhabditina</taxon>
        <taxon>Rhabditomorpha</taxon>
        <taxon>Strongyloidea</taxon>
        <taxon>Ancylostomatidae</taxon>
        <taxon>Ancylostomatinae</taxon>
        <taxon>Ancylostoma</taxon>
    </lineage>
</organism>